<dbReference type="Gramene" id="Psat06G0299200-T1">
    <property type="protein sequence ID" value="KAI5396996.1"/>
    <property type="gene ID" value="KIW84_062992"/>
</dbReference>
<feature type="repeat" description="PPR" evidence="3">
    <location>
        <begin position="469"/>
        <end position="503"/>
    </location>
</feature>
<dbReference type="NCBIfam" id="TIGR00756">
    <property type="entry name" value="PPR"/>
    <property type="match status" value="4"/>
</dbReference>
<gene>
    <name evidence="4" type="ORF">KIW84_062992</name>
</gene>
<dbReference type="InterPro" id="IPR002885">
    <property type="entry name" value="PPR_rpt"/>
</dbReference>
<dbReference type="Pfam" id="PF01535">
    <property type="entry name" value="PPR"/>
    <property type="match status" value="5"/>
</dbReference>
<dbReference type="PANTHER" id="PTHR47447:SF21">
    <property type="entry name" value="PENTACOTRIPEPTIDE-REPEAT REGION OF PRORP DOMAIN-CONTAINING PROTEIN"/>
    <property type="match status" value="1"/>
</dbReference>
<dbReference type="AlphaFoldDB" id="A0A9D5A6M7"/>
<dbReference type="EMBL" id="JAMSHJ010000006">
    <property type="protein sequence ID" value="KAI5396996.1"/>
    <property type="molecule type" value="Genomic_DNA"/>
</dbReference>
<accession>A0A9D5A6M7</accession>
<dbReference type="InterPro" id="IPR011990">
    <property type="entry name" value="TPR-like_helical_dom_sf"/>
</dbReference>
<sequence>NHNCVPTTLFTHKHFLFQQFQKTTHVMAISSCSSDWSLPCSKCYTRTTFNLHAFIIPMFHFPSFNSISTSNPKLFHANFSASSHTPILEEPSSNTPLIHLDVNFSDPNKYSKPEIDQNLNDFLCGLFEDPKKDELAFDYYQRLKERPEFRPKKSTLNHVIRYLLRFKKWEFFLSVSEDFKVYHVFPDVATCSRLISFCVKNRKFKIAESFLDAFSSNGEIGVLAFGFAFESYNKLHMFRRTILVFEKMISNGVVMDSRCYLHVMEAYSRIGNCDRVVELFNEFESKKLSDSNQYLGQIYGVLCESLGKSRRAFEALEYFRDMTKKGISEYSIYSTLICSFASLREVEVVEKLVTEAKSKTTIRDPEVYLKVVLMYVEEGLLEKTLEVVEAMKNADVKVSDCVLCAIINGFSKRRGFSSSVKVYEELILKGYEPGQVTYASIINAYCRLGQYIKAENVFAEMMQKGFDKCVVAYSSMIVMYGKTGRLRNAMKLVAKMKEKGCKPNVWIYNSLIDMHGKEKNLRQIEKLWSEMKRRKVAPDKITYTSIIGAYCKANEFDKCVELYNEYRLNKGVIDKAMAGTMIGVYSNVGMVDELVKLLQDMKMEGTGLDQRLYQSAWNAFTDAGMQLQTKWMKESFHVT</sequence>
<evidence type="ECO:0000313" key="5">
    <source>
        <dbReference type="Proteomes" id="UP001058974"/>
    </source>
</evidence>
<evidence type="ECO:0008006" key="6">
    <source>
        <dbReference type="Google" id="ProtNLM"/>
    </source>
</evidence>
<proteinExistence type="inferred from homology"/>
<keyword evidence="2" id="KW-0677">Repeat</keyword>
<feature type="repeat" description="PPR" evidence="3">
    <location>
        <begin position="434"/>
        <end position="468"/>
    </location>
</feature>
<dbReference type="Pfam" id="PF13041">
    <property type="entry name" value="PPR_2"/>
    <property type="match status" value="1"/>
</dbReference>
<dbReference type="PROSITE" id="PS51375">
    <property type="entry name" value="PPR"/>
    <property type="match status" value="4"/>
</dbReference>
<feature type="repeat" description="PPR" evidence="3">
    <location>
        <begin position="539"/>
        <end position="574"/>
    </location>
</feature>
<organism evidence="4 5">
    <name type="scientific">Pisum sativum</name>
    <name type="common">Garden pea</name>
    <name type="synonym">Lathyrus oleraceus</name>
    <dbReference type="NCBI Taxonomy" id="3888"/>
    <lineage>
        <taxon>Eukaryota</taxon>
        <taxon>Viridiplantae</taxon>
        <taxon>Streptophyta</taxon>
        <taxon>Embryophyta</taxon>
        <taxon>Tracheophyta</taxon>
        <taxon>Spermatophyta</taxon>
        <taxon>Magnoliopsida</taxon>
        <taxon>eudicotyledons</taxon>
        <taxon>Gunneridae</taxon>
        <taxon>Pentapetalae</taxon>
        <taxon>rosids</taxon>
        <taxon>fabids</taxon>
        <taxon>Fabales</taxon>
        <taxon>Fabaceae</taxon>
        <taxon>Papilionoideae</taxon>
        <taxon>50 kb inversion clade</taxon>
        <taxon>NPAAA clade</taxon>
        <taxon>Hologalegina</taxon>
        <taxon>IRL clade</taxon>
        <taxon>Fabeae</taxon>
        <taxon>Lathyrus</taxon>
    </lineage>
</organism>
<evidence type="ECO:0000256" key="3">
    <source>
        <dbReference type="PROSITE-ProRule" id="PRU00708"/>
    </source>
</evidence>
<protein>
    <recommendedName>
        <fullName evidence="6">Pentatricopeptide repeat-containing protein, chloroplastic</fullName>
    </recommendedName>
</protein>
<evidence type="ECO:0000313" key="4">
    <source>
        <dbReference type="EMBL" id="KAI5396996.1"/>
    </source>
</evidence>
<evidence type="ECO:0000256" key="2">
    <source>
        <dbReference type="ARBA" id="ARBA00022737"/>
    </source>
</evidence>
<feature type="non-terminal residue" evidence="4">
    <location>
        <position position="1"/>
    </location>
</feature>
<dbReference type="Proteomes" id="UP001058974">
    <property type="component" value="Chromosome 6"/>
</dbReference>
<dbReference type="Gene3D" id="1.25.40.10">
    <property type="entry name" value="Tetratricopeptide repeat domain"/>
    <property type="match status" value="4"/>
</dbReference>
<reference evidence="4 5" key="1">
    <citation type="journal article" date="2022" name="Nat. Genet.">
        <title>Improved pea reference genome and pan-genome highlight genomic features and evolutionary characteristics.</title>
        <authorList>
            <person name="Yang T."/>
            <person name="Liu R."/>
            <person name="Luo Y."/>
            <person name="Hu S."/>
            <person name="Wang D."/>
            <person name="Wang C."/>
            <person name="Pandey M.K."/>
            <person name="Ge S."/>
            <person name="Xu Q."/>
            <person name="Li N."/>
            <person name="Li G."/>
            <person name="Huang Y."/>
            <person name="Saxena R.K."/>
            <person name="Ji Y."/>
            <person name="Li M."/>
            <person name="Yan X."/>
            <person name="He Y."/>
            <person name="Liu Y."/>
            <person name="Wang X."/>
            <person name="Xiang C."/>
            <person name="Varshney R.K."/>
            <person name="Ding H."/>
            <person name="Gao S."/>
            <person name="Zong X."/>
        </authorList>
    </citation>
    <scope>NUCLEOTIDE SEQUENCE [LARGE SCALE GENOMIC DNA]</scope>
    <source>
        <strain evidence="4 5">cv. Zhongwan 6</strain>
    </source>
</reference>
<name>A0A9D5A6M7_PEA</name>
<comment type="similarity">
    <text evidence="1">Belongs to the PPR family. P subfamily.</text>
</comment>
<feature type="repeat" description="PPR" evidence="3">
    <location>
        <begin position="504"/>
        <end position="538"/>
    </location>
</feature>
<dbReference type="PANTHER" id="PTHR47447">
    <property type="entry name" value="OS03G0856100 PROTEIN"/>
    <property type="match status" value="1"/>
</dbReference>
<keyword evidence="5" id="KW-1185">Reference proteome</keyword>
<evidence type="ECO:0000256" key="1">
    <source>
        <dbReference type="ARBA" id="ARBA00007626"/>
    </source>
</evidence>
<comment type="caution">
    <text evidence="4">The sequence shown here is derived from an EMBL/GenBank/DDBJ whole genome shotgun (WGS) entry which is preliminary data.</text>
</comment>